<name>A0A915LZ84_MELJA</name>
<keyword evidence="2" id="KW-1185">Reference proteome</keyword>
<evidence type="ECO:0000313" key="2">
    <source>
        <dbReference type="Proteomes" id="UP000887561"/>
    </source>
</evidence>
<protein>
    <submittedName>
        <fullName evidence="3">Uncharacterized protein</fullName>
    </submittedName>
</protein>
<dbReference type="Proteomes" id="UP000887561">
    <property type="component" value="Unplaced"/>
</dbReference>
<dbReference type="Pfam" id="PF21010">
    <property type="entry name" value="HA2_C"/>
    <property type="match status" value="1"/>
</dbReference>
<feature type="region of interest" description="Disordered" evidence="1">
    <location>
        <begin position="45"/>
        <end position="89"/>
    </location>
</feature>
<dbReference type="WBParaSite" id="scaffold24073_cov287.g20215">
    <property type="protein sequence ID" value="scaffold24073_cov287.g20215"/>
    <property type="gene ID" value="scaffold24073_cov287.g20215"/>
</dbReference>
<evidence type="ECO:0000256" key="1">
    <source>
        <dbReference type="SAM" id="MobiDB-lite"/>
    </source>
</evidence>
<reference evidence="3" key="1">
    <citation type="submission" date="2022-11" db="UniProtKB">
        <authorList>
            <consortium name="WormBaseParasite"/>
        </authorList>
    </citation>
    <scope>IDENTIFICATION</scope>
</reference>
<dbReference type="AlphaFoldDB" id="A0A915LZ84"/>
<proteinExistence type="predicted"/>
<accession>A0A915LZ84</accession>
<sequence length="89" mass="9913">DAAFWTIFKCLNPISTLVAALSYRDPFSESFGKSFGRFFGKKPFDFGSNSDEIETADKTTLPAERKQPNPSKSSKLEMPKPPEFCTIVA</sequence>
<organism evidence="2 3">
    <name type="scientific">Meloidogyne javanica</name>
    <name type="common">Root-knot nematode worm</name>
    <dbReference type="NCBI Taxonomy" id="6303"/>
    <lineage>
        <taxon>Eukaryota</taxon>
        <taxon>Metazoa</taxon>
        <taxon>Ecdysozoa</taxon>
        <taxon>Nematoda</taxon>
        <taxon>Chromadorea</taxon>
        <taxon>Rhabditida</taxon>
        <taxon>Tylenchina</taxon>
        <taxon>Tylenchomorpha</taxon>
        <taxon>Tylenchoidea</taxon>
        <taxon>Meloidogynidae</taxon>
        <taxon>Meloidogyninae</taxon>
        <taxon>Meloidogyne</taxon>
        <taxon>Meloidogyne incognita group</taxon>
    </lineage>
</organism>
<evidence type="ECO:0000313" key="3">
    <source>
        <dbReference type="WBParaSite" id="scaffold24073_cov287.g20215"/>
    </source>
</evidence>